<keyword evidence="2" id="KW-1185">Reference proteome</keyword>
<sequence>MDATLATGPESPILVHLVYIHGFQGNDTSFQTFPTDLQKHLTAEIPSYIKPLNIKIQSSLYPTYKSRKPIALATQNFLACEGFRPSLQGL</sequence>
<accession>A0A8H6YY27</accession>
<reference evidence="1" key="1">
    <citation type="submission" date="2020-05" db="EMBL/GenBank/DDBJ databases">
        <title>Mycena genomes resolve the evolution of fungal bioluminescence.</title>
        <authorList>
            <person name="Tsai I.J."/>
        </authorList>
    </citation>
    <scope>NUCLEOTIDE SEQUENCE</scope>
    <source>
        <strain evidence="1">160909Yilan</strain>
    </source>
</reference>
<evidence type="ECO:0000313" key="1">
    <source>
        <dbReference type="EMBL" id="KAF7366916.1"/>
    </source>
</evidence>
<dbReference type="PANTHER" id="PTHR47842">
    <property type="entry name" value="EXPRESSED PROTEIN"/>
    <property type="match status" value="1"/>
</dbReference>
<gene>
    <name evidence="1" type="ORF">MSAN_00950300</name>
</gene>
<dbReference type="PANTHER" id="PTHR47842:SF3">
    <property type="entry name" value="DUF676 DOMAIN-CONTAINING PROTEIN"/>
    <property type="match status" value="1"/>
</dbReference>
<protein>
    <recommendedName>
        <fullName evidence="3">DUF676 domain-containing protein</fullName>
    </recommendedName>
</protein>
<dbReference type="Proteomes" id="UP000623467">
    <property type="component" value="Unassembled WGS sequence"/>
</dbReference>
<dbReference type="OrthoDB" id="3248508at2759"/>
<proteinExistence type="predicted"/>
<evidence type="ECO:0008006" key="3">
    <source>
        <dbReference type="Google" id="ProtNLM"/>
    </source>
</evidence>
<evidence type="ECO:0000313" key="2">
    <source>
        <dbReference type="Proteomes" id="UP000623467"/>
    </source>
</evidence>
<dbReference type="AlphaFoldDB" id="A0A8H6YY27"/>
<comment type="caution">
    <text evidence="1">The sequence shown here is derived from an EMBL/GenBank/DDBJ whole genome shotgun (WGS) entry which is preliminary data.</text>
</comment>
<dbReference type="EMBL" id="JACAZH010000006">
    <property type="protein sequence ID" value="KAF7366916.1"/>
    <property type="molecule type" value="Genomic_DNA"/>
</dbReference>
<name>A0A8H6YY27_9AGAR</name>
<organism evidence="1 2">
    <name type="scientific">Mycena sanguinolenta</name>
    <dbReference type="NCBI Taxonomy" id="230812"/>
    <lineage>
        <taxon>Eukaryota</taxon>
        <taxon>Fungi</taxon>
        <taxon>Dikarya</taxon>
        <taxon>Basidiomycota</taxon>
        <taxon>Agaricomycotina</taxon>
        <taxon>Agaricomycetes</taxon>
        <taxon>Agaricomycetidae</taxon>
        <taxon>Agaricales</taxon>
        <taxon>Marasmiineae</taxon>
        <taxon>Mycenaceae</taxon>
        <taxon>Mycena</taxon>
    </lineage>
</organism>